<dbReference type="SUPFAM" id="SSF51556">
    <property type="entry name" value="Metallo-dependent hydrolases"/>
    <property type="match status" value="1"/>
</dbReference>
<dbReference type="PANTHER" id="PTHR21240">
    <property type="entry name" value="2-AMINO-3-CARBOXYLMUCONATE-6-SEMIALDEHYDE DECARBOXYLASE"/>
    <property type="match status" value="1"/>
</dbReference>
<dbReference type="EMBL" id="VCAU01000008">
    <property type="protein sequence ID" value="KAF9893243.1"/>
    <property type="molecule type" value="Genomic_DNA"/>
</dbReference>
<accession>A0AAD4CVH3</accession>
<dbReference type="AlphaFoldDB" id="A0AAD4CVH3"/>
<reference evidence="5" key="1">
    <citation type="journal article" date="2019" name="Beilstein J. Org. Chem.">
        <title>Nanangenines: drimane sesquiterpenoids as the dominant metabolite cohort of a novel Australian fungus, Aspergillus nanangensis.</title>
        <authorList>
            <person name="Lacey H.J."/>
            <person name="Gilchrist C.L.M."/>
            <person name="Crombie A."/>
            <person name="Kalaitzis J.A."/>
            <person name="Vuong D."/>
            <person name="Rutledge P.J."/>
            <person name="Turner P."/>
            <person name="Pitt J.I."/>
            <person name="Lacey E."/>
            <person name="Chooi Y.H."/>
            <person name="Piggott A.M."/>
        </authorList>
    </citation>
    <scope>NUCLEOTIDE SEQUENCE</scope>
    <source>
        <strain evidence="5">MST-FP2251</strain>
    </source>
</reference>
<feature type="domain" description="Amidohydrolase-related" evidence="4">
    <location>
        <begin position="59"/>
        <end position="349"/>
    </location>
</feature>
<evidence type="ECO:0000259" key="4">
    <source>
        <dbReference type="Pfam" id="PF04909"/>
    </source>
</evidence>
<reference evidence="5" key="2">
    <citation type="submission" date="2020-02" db="EMBL/GenBank/DDBJ databases">
        <authorList>
            <person name="Gilchrist C.L.M."/>
            <person name="Chooi Y.-H."/>
        </authorList>
    </citation>
    <scope>NUCLEOTIDE SEQUENCE</scope>
    <source>
        <strain evidence="5">MST-FP2251</strain>
    </source>
</reference>
<dbReference type="GO" id="GO:0016787">
    <property type="term" value="F:hydrolase activity"/>
    <property type="evidence" value="ECO:0007669"/>
    <property type="project" value="InterPro"/>
</dbReference>
<dbReference type="Proteomes" id="UP001194746">
    <property type="component" value="Unassembled WGS sequence"/>
</dbReference>
<comment type="similarity">
    <text evidence="3">Belongs to the metallo-dependent hydrolases superfamily.</text>
</comment>
<dbReference type="Pfam" id="PF04909">
    <property type="entry name" value="Amidohydro_2"/>
    <property type="match status" value="1"/>
</dbReference>
<organism evidence="5 6">
    <name type="scientific">Aspergillus nanangensis</name>
    <dbReference type="NCBI Taxonomy" id="2582783"/>
    <lineage>
        <taxon>Eukaryota</taxon>
        <taxon>Fungi</taxon>
        <taxon>Dikarya</taxon>
        <taxon>Ascomycota</taxon>
        <taxon>Pezizomycotina</taxon>
        <taxon>Eurotiomycetes</taxon>
        <taxon>Eurotiomycetidae</taxon>
        <taxon>Eurotiales</taxon>
        <taxon>Aspergillaceae</taxon>
        <taxon>Aspergillus</taxon>
        <taxon>Aspergillus subgen. Circumdati</taxon>
    </lineage>
</organism>
<sequence length="349" mass="39172">MSDQQRPTFHLPSRRTGQKIALEEAISTHVFNPAISLPPVQRTAELPYVNTSYGADVKDRLTNIEARVAAMDKAGVALTVVSLTMPGIEGIFDPAVAVETARKVNDEIHELYTTGPHASRFRAFGCVPMQDPEAAALEATRCVLELGCVGILVNGFSNIGDADTVQYLDEPQCEPFWAKMEELKVPLYLHPRIPPPGQLGPYKGYEFLGGSPWGFGVETANHAIRLMISGLFDRHPNLTVILGHCGEGIPFSLDRIDHRLRHFQSQLVPCKLRLQEYWERNFVITTAGVKSDATFFDTLRTCGEDRLLWSVDYPYEDYDELGEWFDNLELNENSRAKIGWQNARRILNL</sequence>
<dbReference type="InterPro" id="IPR032466">
    <property type="entry name" value="Metal_Hydrolase"/>
</dbReference>
<dbReference type="GO" id="GO:0019748">
    <property type="term" value="P:secondary metabolic process"/>
    <property type="evidence" value="ECO:0007669"/>
    <property type="project" value="TreeGrafter"/>
</dbReference>
<dbReference type="InterPro" id="IPR006680">
    <property type="entry name" value="Amidohydro-rel"/>
</dbReference>
<name>A0AAD4CVH3_ASPNN</name>
<dbReference type="Gene3D" id="3.20.20.140">
    <property type="entry name" value="Metal-dependent hydrolases"/>
    <property type="match status" value="1"/>
</dbReference>
<dbReference type="InterPro" id="IPR032465">
    <property type="entry name" value="ACMSD"/>
</dbReference>
<keyword evidence="2 3" id="KW-0456">Lyase</keyword>
<proteinExistence type="inferred from homology"/>
<protein>
    <recommendedName>
        <fullName evidence="4">Amidohydrolase-related domain-containing protein</fullName>
    </recommendedName>
</protein>
<keyword evidence="1 3" id="KW-0210">Decarboxylase</keyword>
<gene>
    <name evidence="5" type="ORF">FE257_011673</name>
</gene>
<evidence type="ECO:0000256" key="2">
    <source>
        <dbReference type="ARBA" id="ARBA00023239"/>
    </source>
</evidence>
<dbReference type="GO" id="GO:0016831">
    <property type="term" value="F:carboxy-lyase activity"/>
    <property type="evidence" value="ECO:0007669"/>
    <property type="project" value="UniProtKB-KW"/>
</dbReference>
<dbReference type="PANTHER" id="PTHR21240:SF30">
    <property type="entry name" value="AMIDOHYDROLASE-RELATED DOMAIN-CONTAINING PROTEIN-RELATED"/>
    <property type="match status" value="1"/>
</dbReference>
<evidence type="ECO:0000313" key="6">
    <source>
        <dbReference type="Proteomes" id="UP001194746"/>
    </source>
</evidence>
<evidence type="ECO:0000313" key="5">
    <source>
        <dbReference type="EMBL" id="KAF9893243.1"/>
    </source>
</evidence>
<comment type="caution">
    <text evidence="5">The sequence shown here is derived from an EMBL/GenBank/DDBJ whole genome shotgun (WGS) entry which is preliminary data.</text>
</comment>
<dbReference type="GO" id="GO:0005829">
    <property type="term" value="C:cytosol"/>
    <property type="evidence" value="ECO:0007669"/>
    <property type="project" value="TreeGrafter"/>
</dbReference>
<evidence type="ECO:0000256" key="3">
    <source>
        <dbReference type="RuleBase" id="RU366045"/>
    </source>
</evidence>
<keyword evidence="6" id="KW-1185">Reference proteome</keyword>
<evidence type="ECO:0000256" key="1">
    <source>
        <dbReference type="ARBA" id="ARBA00022793"/>
    </source>
</evidence>